<reference evidence="6" key="1">
    <citation type="journal article" date="2021" name="Proc. Natl. Acad. Sci. U.S.A.">
        <title>Three genomes in the algal genus Volvox reveal the fate of a haploid sex-determining region after a transition to homothallism.</title>
        <authorList>
            <person name="Yamamoto K."/>
            <person name="Hamaji T."/>
            <person name="Kawai-Toyooka H."/>
            <person name="Matsuzaki R."/>
            <person name="Takahashi F."/>
            <person name="Nishimura Y."/>
            <person name="Kawachi M."/>
            <person name="Noguchi H."/>
            <person name="Minakuchi Y."/>
            <person name="Umen J.G."/>
            <person name="Toyoda A."/>
            <person name="Nozaki H."/>
        </authorList>
    </citation>
    <scope>NUCLEOTIDE SEQUENCE</scope>
    <source>
        <strain evidence="6">NIES-3785</strain>
        <strain evidence="5">NIES-3786</strain>
    </source>
</reference>
<dbReference type="InterPro" id="IPR029045">
    <property type="entry name" value="ClpP/crotonase-like_dom_sf"/>
</dbReference>
<evidence type="ECO:0000313" key="6">
    <source>
        <dbReference type="EMBL" id="GIM09708.1"/>
    </source>
</evidence>
<dbReference type="GO" id="GO:0005829">
    <property type="term" value="C:cytosol"/>
    <property type="evidence" value="ECO:0007669"/>
    <property type="project" value="TreeGrafter"/>
</dbReference>
<dbReference type="PANTHER" id="PTHR43113">
    <property type="entry name" value="NUCLEOSIDE-DIPHOSPHATE-SUGAR EPIMERASE"/>
    <property type="match status" value="1"/>
</dbReference>
<comment type="similarity">
    <text evidence="4">Belongs to the enoyl-CoA hydratase/isomerase family.</text>
</comment>
<evidence type="ECO:0000313" key="5">
    <source>
        <dbReference type="EMBL" id="GIL69420.1"/>
    </source>
</evidence>
<keyword evidence="8" id="KW-1185">Reference proteome</keyword>
<dbReference type="InterPro" id="IPR001753">
    <property type="entry name" value="Enoyl-CoA_hydra/iso"/>
</dbReference>
<comment type="caution">
    <text evidence="6">The sequence shown here is derived from an EMBL/GenBank/DDBJ whole genome shotgun (WGS) entry which is preliminary data.</text>
</comment>
<dbReference type="Proteomes" id="UP000747110">
    <property type="component" value="Unassembled WGS sequence"/>
</dbReference>
<dbReference type="GO" id="GO:0008935">
    <property type="term" value="F:1,4-dihydroxy-2-naphthoyl-CoA synthase activity"/>
    <property type="evidence" value="ECO:0007669"/>
    <property type="project" value="UniProtKB-EC"/>
</dbReference>
<dbReference type="PROSITE" id="PS00166">
    <property type="entry name" value="ENOYL_COA_HYDRATASE"/>
    <property type="match status" value="1"/>
</dbReference>
<dbReference type="EMBL" id="BNCQ01000032">
    <property type="protein sequence ID" value="GIM09708.1"/>
    <property type="molecule type" value="Genomic_DNA"/>
</dbReference>
<evidence type="ECO:0000313" key="8">
    <source>
        <dbReference type="Proteomes" id="UP000747110"/>
    </source>
</evidence>
<dbReference type="NCBIfam" id="TIGR01929">
    <property type="entry name" value="menB"/>
    <property type="match status" value="1"/>
</dbReference>
<dbReference type="PANTHER" id="PTHR43113:SF1">
    <property type="entry name" value="1,4-DIHYDROXY-2-NAPHTHOYL-COA SYNTHASE, PEROXISOMAL"/>
    <property type="match status" value="1"/>
</dbReference>
<dbReference type="AlphaFoldDB" id="A0A8J4LTT9"/>
<evidence type="ECO:0000256" key="1">
    <source>
        <dbReference type="ARBA" id="ARBA00000177"/>
    </source>
</evidence>
<dbReference type="FunFam" id="3.90.226.10:FF:000003">
    <property type="entry name" value="1,4-dihydroxy-2-naphthoyl-CoA synthase"/>
    <property type="match status" value="1"/>
</dbReference>
<evidence type="ECO:0000256" key="2">
    <source>
        <dbReference type="ARBA" id="ARBA00023239"/>
    </source>
</evidence>
<dbReference type="HAMAP" id="MF_01934">
    <property type="entry name" value="MenB"/>
    <property type="match status" value="1"/>
</dbReference>
<organism evidence="6 7">
    <name type="scientific">Volvox reticuliferus</name>
    <dbReference type="NCBI Taxonomy" id="1737510"/>
    <lineage>
        <taxon>Eukaryota</taxon>
        <taxon>Viridiplantae</taxon>
        <taxon>Chlorophyta</taxon>
        <taxon>core chlorophytes</taxon>
        <taxon>Chlorophyceae</taxon>
        <taxon>CS clade</taxon>
        <taxon>Chlamydomonadales</taxon>
        <taxon>Volvocaceae</taxon>
        <taxon>Volvox</taxon>
    </lineage>
</organism>
<evidence type="ECO:0000313" key="7">
    <source>
        <dbReference type="Proteomes" id="UP000722791"/>
    </source>
</evidence>
<dbReference type="GO" id="GO:0009234">
    <property type="term" value="P:menaquinone biosynthetic process"/>
    <property type="evidence" value="ECO:0007669"/>
    <property type="project" value="InterPro"/>
</dbReference>
<dbReference type="InterPro" id="IPR010198">
    <property type="entry name" value="DHNA-CoA_synthase_MenB"/>
</dbReference>
<dbReference type="EMBL" id="BNCP01000001">
    <property type="protein sequence ID" value="GIL69420.1"/>
    <property type="molecule type" value="Genomic_DNA"/>
</dbReference>
<dbReference type="InterPro" id="IPR018376">
    <property type="entry name" value="Enoyl-CoA_hyd/isom_CS"/>
</dbReference>
<evidence type="ECO:0000256" key="3">
    <source>
        <dbReference type="ARBA" id="ARBA00066833"/>
    </source>
</evidence>
<sequence length="338" mass="37099">MSAQRRLQILGNHLMGTRPENSVSRQATAGMDKLEVTVPYASADGKINSYGRVHGPVSHEPAKWQRILVVSREELIDVVYEKAVDEGIAKITINRPERRNAFRPRTVQELSWCFSDARDDPDVGVIILTGAGTLAFCSGGDQSVRGQGGYVGADGIARLNVLDEQIQIRRLPKPVIAMVAGYAVGGGHILHMVCDITIAADNAVFGQTGPKVGSFDAGYGSTHMARLVGQKKAREIWFLCRLYDAQEAHRMGLVNTVVPLDKLEEETLVWCREMLRNSPMALRVLKAALNAAEDGQAGIQELGGNATLLFYQSEEGNEGRKAYLEKRPPDFSKFKRLP</sequence>
<dbReference type="Pfam" id="PF00378">
    <property type="entry name" value="ECH_1"/>
    <property type="match status" value="1"/>
</dbReference>
<dbReference type="Gene3D" id="1.10.12.10">
    <property type="entry name" value="Lyase 2-enoyl-coa Hydratase, Chain A, domain 2"/>
    <property type="match status" value="1"/>
</dbReference>
<protein>
    <recommendedName>
        <fullName evidence="3">1,4-dihydroxy-2-naphthoyl-CoA synthase</fullName>
        <ecNumber evidence="3">4.1.3.36</ecNumber>
    </recommendedName>
</protein>
<accession>A0A8J4LTT9</accession>
<evidence type="ECO:0000256" key="4">
    <source>
        <dbReference type="RuleBase" id="RU003707"/>
    </source>
</evidence>
<keyword evidence="2" id="KW-0456">Lyase</keyword>
<dbReference type="CDD" id="cd06558">
    <property type="entry name" value="crotonase-like"/>
    <property type="match status" value="1"/>
</dbReference>
<dbReference type="Gene3D" id="3.90.226.10">
    <property type="entry name" value="2-enoyl-CoA Hydratase, Chain A, domain 1"/>
    <property type="match status" value="1"/>
</dbReference>
<dbReference type="EC" id="4.1.3.36" evidence="3"/>
<dbReference type="SUPFAM" id="SSF52096">
    <property type="entry name" value="ClpP/crotonase"/>
    <property type="match status" value="1"/>
</dbReference>
<dbReference type="NCBIfam" id="NF005637">
    <property type="entry name" value="PRK07396.1"/>
    <property type="match status" value="1"/>
</dbReference>
<comment type="catalytic activity">
    <reaction evidence="1">
        <text>2-succinylbenzoyl-CoA + H(+) = 1,4-dihydroxy-2-naphthoyl-CoA + H2O</text>
        <dbReference type="Rhea" id="RHEA:26562"/>
        <dbReference type="ChEBI" id="CHEBI:15377"/>
        <dbReference type="ChEBI" id="CHEBI:15378"/>
        <dbReference type="ChEBI" id="CHEBI:57364"/>
        <dbReference type="ChEBI" id="CHEBI:58897"/>
        <dbReference type="EC" id="4.1.3.36"/>
    </reaction>
</comment>
<name>A0A8J4LTT9_9CHLO</name>
<dbReference type="Proteomes" id="UP000722791">
    <property type="component" value="Unassembled WGS sequence"/>
</dbReference>
<gene>
    <name evidence="5" type="ORF">Vretifemale_360</name>
    <name evidence="6" type="ORF">Vretimale_13531</name>
</gene>
<dbReference type="OrthoDB" id="552713at2759"/>
<dbReference type="InterPro" id="IPR014748">
    <property type="entry name" value="Enoyl-CoA_hydra_C"/>
</dbReference>
<proteinExistence type="inferred from homology"/>